<name>A0A167KLI6_CALVF</name>
<dbReference type="EMBL" id="KV417293">
    <property type="protein sequence ID" value="KZO94768.1"/>
    <property type="molecule type" value="Genomic_DNA"/>
</dbReference>
<gene>
    <name evidence="1" type="ORF">CALVIDRAFT_200490</name>
</gene>
<reference evidence="1 2" key="1">
    <citation type="journal article" date="2016" name="Mol. Biol. Evol.">
        <title>Comparative Genomics of Early-Diverging Mushroom-Forming Fungi Provides Insights into the Origins of Lignocellulose Decay Capabilities.</title>
        <authorList>
            <person name="Nagy L.G."/>
            <person name="Riley R."/>
            <person name="Tritt A."/>
            <person name="Adam C."/>
            <person name="Daum C."/>
            <person name="Floudas D."/>
            <person name="Sun H."/>
            <person name="Yadav J.S."/>
            <person name="Pangilinan J."/>
            <person name="Larsson K.H."/>
            <person name="Matsuura K."/>
            <person name="Barry K."/>
            <person name="Labutti K."/>
            <person name="Kuo R."/>
            <person name="Ohm R.A."/>
            <person name="Bhattacharya S.S."/>
            <person name="Shirouzu T."/>
            <person name="Yoshinaga Y."/>
            <person name="Martin F.M."/>
            <person name="Grigoriev I.V."/>
            <person name="Hibbett D.S."/>
        </authorList>
    </citation>
    <scope>NUCLEOTIDE SEQUENCE [LARGE SCALE GENOMIC DNA]</scope>
    <source>
        <strain evidence="1 2">TUFC12733</strain>
    </source>
</reference>
<proteinExistence type="predicted"/>
<dbReference type="Proteomes" id="UP000076738">
    <property type="component" value="Unassembled WGS sequence"/>
</dbReference>
<accession>A0A167KLI6</accession>
<protein>
    <submittedName>
        <fullName evidence="1">Uncharacterized protein</fullName>
    </submittedName>
</protein>
<keyword evidence="2" id="KW-1185">Reference proteome</keyword>
<dbReference type="OrthoDB" id="419598at2759"/>
<evidence type="ECO:0000313" key="2">
    <source>
        <dbReference type="Proteomes" id="UP000076738"/>
    </source>
</evidence>
<evidence type="ECO:0000313" key="1">
    <source>
        <dbReference type="EMBL" id="KZO94768.1"/>
    </source>
</evidence>
<sequence>MLDPHIGTQLVPSGDGKWQIRYPIVPAHTPQPMTCIKDIGPAVVAAIGAWEDEGMRERLTKGPVVLCSYTITGEEMAQTVARGECFLGDWGAADPDWIVTGKEVTYIPITLPEPFKTVRPPPFFYSQHGADDVAEVHLLERVLVHGPDPRTGANGAWRAVSLV</sequence>
<dbReference type="AlphaFoldDB" id="A0A167KLI6"/>
<organism evidence="1 2">
    <name type="scientific">Calocera viscosa (strain TUFC12733)</name>
    <dbReference type="NCBI Taxonomy" id="1330018"/>
    <lineage>
        <taxon>Eukaryota</taxon>
        <taxon>Fungi</taxon>
        <taxon>Dikarya</taxon>
        <taxon>Basidiomycota</taxon>
        <taxon>Agaricomycotina</taxon>
        <taxon>Dacrymycetes</taxon>
        <taxon>Dacrymycetales</taxon>
        <taxon>Dacrymycetaceae</taxon>
        <taxon>Calocera</taxon>
    </lineage>
</organism>